<comment type="similarity">
    <text evidence="3">Belongs to the copper/topaquinone oxidase family.</text>
</comment>
<evidence type="ECO:0000313" key="6">
    <source>
        <dbReference type="Proteomes" id="UP001151699"/>
    </source>
</evidence>
<organism evidence="5 6">
    <name type="scientific">Pseudolycoriella hygida</name>
    <dbReference type="NCBI Taxonomy" id="35572"/>
    <lineage>
        <taxon>Eukaryota</taxon>
        <taxon>Metazoa</taxon>
        <taxon>Ecdysozoa</taxon>
        <taxon>Arthropoda</taxon>
        <taxon>Hexapoda</taxon>
        <taxon>Insecta</taxon>
        <taxon>Pterygota</taxon>
        <taxon>Neoptera</taxon>
        <taxon>Endopterygota</taxon>
        <taxon>Diptera</taxon>
        <taxon>Nematocera</taxon>
        <taxon>Sciaroidea</taxon>
        <taxon>Sciaridae</taxon>
        <taxon>Pseudolycoriella</taxon>
    </lineage>
</organism>
<keyword evidence="1 3" id="KW-0801">TPQ</keyword>
<dbReference type="AlphaFoldDB" id="A0A9Q0MSE6"/>
<keyword evidence="3" id="KW-0186">Copper</keyword>
<accession>A0A9Q0MSE6</accession>
<evidence type="ECO:0000259" key="4">
    <source>
        <dbReference type="Pfam" id="PF01179"/>
    </source>
</evidence>
<comment type="PTM">
    <text evidence="2 3">Topaquinone (TPQ) is generated by copper-dependent autoxidation of a specific tyrosyl residue.</text>
</comment>
<evidence type="ECO:0000313" key="5">
    <source>
        <dbReference type="EMBL" id="KAJ6635452.1"/>
    </source>
</evidence>
<feature type="active site" description="Proton acceptor" evidence="1">
    <location>
        <position position="50"/>
    </location>
</feature>
<protein>
    <recommendedName>
        <fullName evidence="3">Amine oxidase</fullName>
        <ecNumber evidence="3">1.4.3.-</ecNumber>
    </recommendedName>
</protein>
<dbReference type="Proteomes" id="UP001151699">
    <property type="component" value="Chromosome C"/>
</dbReference>
<dbReference type="GO" id="GO:0005507">
    <property type="term" value="F:copper ion binding"/>
    <property type="evidence" value="ECO:0007669"/>
    <property type="project" value="InterPro"/>
</dbReference>
<dbReference type="InterPro" id="IPR015798">
    <property type="entry name" value="Cu_amine_oxidase_C"/>
</dbReference>
<keyword evidence="3" id="KW-0560">Oxidoreductase</keyword>
<dbReference type="SUPFAM" id="SSF49998">
    <property type="entry name" value="Amine oxidase catalytic domain"/>
    <property type="match status" value="1"/>
</dbReference>
<feature type="active site" description="Schiff-base intermediate with substrate; via topaquinone" evidence="1">
    <location>
        <position position="133"/>
    </location>
</feature>
<dbReference type="InterPro" id="IPR049948">
    <property type="entry name" value="Cu_Am_ox_TPQ-bd"/>
</dbReference>
<name>A0A9Q0MSE6_9DIPT</name>
<dbReference type="OrthoDB" id="5379943at2759"/>
<evidence type="ECO:0000256" key="3">
    <source>
        <dbReference type="RuleBase" id="RU000672"/>
    </source>
</evidence>
<keyword evidence="3" id="KW-0479">Metal-binding</keyword>
<gene>
    <name evidence="5" type="primary">maoA_1</name>
    <name evidence="5" type="ORF">Bhyg_14038</name>
</gene>
<dbReference type="Pfam" id="PF01179">
    <property type="entry name" value="Cu_amine_oxid"/>
    <property type="match status" value="1"/>
</dbReference>
<comment type="cofactor">
    <cofactor evidence="3">
        <name>Cu cation</name>
        <dbReference type="ChEBI" id="CHEBI:23378"/>
    </cofactor>
    <text evidence="3">Contains 1 topaquinone per subunit.</text>
</comment>
<dbReference type="InterPro" id="IPR036460">
    <property type="entry name" value="Cu_amine_oxidase_C_sf"/>
</dbReference>
<reference evidence="5" key="1">
    <citation type="submission" date="2022-07" db="EMBL/GenBank/DDBJ databases">
        <authorList>
            <person name="Trinca V."/>
            <person name="Uliana J.V.C."/>
            <person name="Torres T.T."/>
            <person name="Ward R.J."/>
            <person name="Monesi N."/>
        </authorList>
    </citation>
    <scope>NUCLEOTIDE SEQUENCE</scope>
    <source>
        <strain evidence="5">HSMRA1968</strain>
        <tissue evidence="5">Whole embryos</tissue>
    </source>
</reference>
<dbReference type="Gene3D" id="2.70.98.20">
    <property type="entry name" value="Copper amine oxidase, catalytic domain"/>
    <property type="match status" value="1"/>
</dbReference>
<dbReference type="EMBL" id="WJQU01000004">
    <property type="protein sequence ID" value="KAJ6635452.1"/>
    <property type="molecule type" value="Genomic_DNA"/>
</dbReference>
<feature type="modified residue" description="2',4',5'-topaquinone" evidence="2">
    <location>
        <position position="133"/>
    </location>
</feature>
<dbReference type="PANTHER" id="PTHR10638">
    <property type="entry name" value="COPPER AMINE OXIDASE"/>
    <property type="match status" value="1"/>
</dbReference>
<dbReference type="GO" id="GO:0009308">
    <property type="term" value="P:amine metabolic process"/>
    <property type="evidence" value="ECO:0007669"/>
    <property type="project" value="UniProtKB-UniRule"/>
</dbReference>
<dbReference type="GO" id="GO:0008131">
    <property type="term" value="F:primary methylamine oxidase activity"/>
    <property type="evidence" value="ECO:0007669"/>
    <property type="project" value="InterPro"/>
</dbReference>
<dbReference type="EC" id="1.4.3.-" evidence="3"/>
<sequence length="225" mass="25215">MDTAHGLQFYGITFRSDCEERPLIYHLAFTEMYVPYGAHGKTWRWRGAFDAGEYGMGKNASPLKRGRDVPMTAKMLPCQKVDDNTGEVTVMEGCIAIYERDDSPLLKHYHETVKAAKAGAEMVIAYMCTIGNYDYIIDHVFTMDGNIEVSLAATGILLARAVPNRINDPNCVEDCKDYINYHTIAPVHQHFFNYKIDFDIDGVDNSLLEPSCPSLTSVIPSTKSL</sequence>
<dbReference type="GO" id="GO:0048038">
    <property type="term" value="F:quinone binding"/>
    <property type="evidence" value="ECO:0007669"/>
    <property type="project" value="InterPro"/>
</dbReference>
<evidence type="ECO:0000256" key="1">
    <source>
        <dbReference type="PIRSR" id="PIRSR600269-50"/>
    </source>
</evidence>
<dbReference type="InterPro" id="IPR000269">
    <property type="entry name" value="Cu_amine_oxidase"/>
</dbReference>
<comment type="caution">
    <text evidence="5">The sequence shown here is derived from an EMBL/GenBank/DDBJ whole genome shotgun (WGS) entry which is preliminary data.</text>
</comment>
<evidence type="ECO:0000256" key="2">
    <source>
        <dbReference type="PIRSR" id="PIRSR600269-51"/>
    </source>
</evidence>
<feature type="domain" description="Copper amine oxidase catalytic" evidence="4">
    <location>
        <begin position="2"/>
        <end position="211"/>
    </location>
</feature>
<proteinExistence type="inferred from homology"/>
<dbReference type="PANTHER" id="PTHR10638:SF41">
    <property type="entry name" value="AMINE OXIDASE"/>
    <property type="match status" value="1"/>
</dbReference>
<keyword evidence="6" id="KW-1185">Reference proteome</keyword>
<dbReference type="PROSITE" id="PS01164">
    <property type="entry name" value="COPPER_AMINE_OXID_1"/>
    <property type="match status" value="1"/>
</dbReference>